<reference evidence="4" key="1">
    <citation type="journal article" date="2014" name="Genome Biol. Evol.">
        <title>Pangenome evidence for extensive interdomain horizontal transfer affecting lineage core and shell genes in uncultured planktonic thaumarchaeota and euryarchaeota.</title>
        <authorList>
            <person name="Deschamps P."/>
            <person name="Zivanovic Y."/>
            <person name="Moreira D."/>
            <person name="Rodriguez-Valera F."/>
            <person name="Lopez-Garcia P."/>
        </authorList>
    </citation>
    <scope>NUCLEOTIDE SEQUENCE</scope>
</reference>
<dbReference type="PROSITE" id="PS50093">
    <property type="entry name" value="PKD"/>
    <property type="match status" value="3"/>
</dbReference>
<dbReference type="InterPro" id="IPR000601">
    <property type="entry name" value="PKD_dom"/>
</dbReference>
<protein>
    <submittedName>
        <fullName evidence="4">Putative secreted protein</fullName>
    </submittedName>
</protein>
<evidence type="ECO:0000256" key="1">
    <source>
        <dbReference type="SAM" id="MobiDB-lite"/>
    </source>
</evidence>
<dbReference type="SMART" id="SM00089">
    <property type="entry name" value="PKD"/>
    <property type="match status" value="4"/>
</dbReference>
<dbReference type="InterPro" id="IPR022409">
    <property type="entry name" value="PKD/Chitinase_dom"/>
</dbReference>
<evidence type="ECO:0000259" key="3">
    <source>
        <dbReference type="PROSITE" id="PS50093"/>
    </source>
</evidence>
<feature type="domain" description="PKD" evidence="3">
    <location>
        <begin position="938"/>
        <end position="1001"/>
    </location>
</feature>
<feature type="domain" description="PKD" evidence="3">
    <location>
        <begin position="1087"/>
        <end position="1142"/>
    </location>
</feature>
<feature type="compositionally biased region" description="Basic and acidic residues" evidence="1">
    <location>
        <begin position="1358"/>
        <end position="1369"/>
    </location>
</feature>
<keyword evidence="2" id="KW-0812">Transmembrane</keyword>
<dbReference type="Gene3D" id="2.60.40.10">
    <property type="entry name" value="Immunoglobulins"/>
    <property type="match status" value="4"/>
</dbReference>
<evidence type="ECO:0000313" key="4">
    <source>
        <dbReference type="EMBL" id="AIE98295.1"/>
    </source>
</evidence>
<proteinExistence type="predicted"/>
<feature type="region of interest" description="Disordered" evidence="1">
    <location>
        <begin position="1343"/>
        <end position="1380"/>
    </location>
</feature>
<dbReference type="InterPro" id="IPR013783">
    <property type="entry name" value="Ig-like_fold"/>
</dbReference>
<dbReference type="EMBL" id="KF900532">
    <property type="protein sequence ID" value="AIE98295.1"/>
    <property type="molecule type" value="Genomic_DNA"/>
</dbReference>
<organism evidence="4">
    <name type="scientific">uncultured marine group II/III euryarchaeote KM3_05_F04</name>
    <dbReference type="NCBI Taxonomy" id="1457838"/>
    <lineage>
        <taxon>Archaea</taxon>
        <taxon>Methanobacteriati</taxon>
        <taxon>Methanobacteriota</taxon>
        <taxon>environmental samples</taxon>
    </lineage>
</organism>
<dbReference type="InterPro" id="IPR035986">
    <property type="entry name" value="PKD_dom_sf"/>
</dbReference>
<feature type="domain" description="PKD" evidence="3">
    <location>
        <begin position="659"/>
        <end position="699"/>
    </location>
</feature>
<evidence type="ECO:0000256" key="2">
    <source>
        <dbReference type="SAM" id="Phobius"/>
    </source>
</evidence>
<dbReference type="CDD" id="cd00146">
    <property type="entry name" value="PKD"/>
    <property type="match status" value="3"/>
</dbReference>
<dbReference type="Pfam" id="PF18911">
    <property type="entry name" value="PKD_4"/>
    <property type="match status" value="2"/>
</dbReference>
<name>A0A075G2J7_9EURY</name>
<feature type="transmembrane region" description="Helical" evidence="2">
    <location>
        <begin position="1297"/>
        <end position="1315"/>
    </location>
</feature>
<dbReference type="SUPFAM" id="SSF49299">
    <property type="entry name" value="PKD domain"/>
    <property type="match status" value="4"/>
</dbReference>
<sequence length="1380" mass="149623">MKFRAPVFLVLLMVIGALSPLLAGGAVADEPPAVDAGGIVLGDIADFDPAVNGKRYLFVDDYEPLWSATRMHKLAWMDAGYPGLVMPFANGASGKSSHSGCSPHSEGTALTIPTSAGQIAATVEKTTPTAAFIVENSQTVSSAVLNNLASAWSSTIYSVDTTYFGAAPDVDNNCQIEIILYNIDGPANIGGYFSPSMSGQREILYVDVNDLGWGNTILAHEFEHLLHNARDPFEYIWIDEGNADMAAYLCFGATNTVIGHANSWAQQPHISVRWWNQSLADYGAGFLFMLYLSSKLGGGQAIQSLVADTATGGAGIVNLANNPIPGSPGQIGNTMSDIFANFTVATILDDSQNPYGLDNIDMFDNCGSSQFCKLQLTDSNSNWGSIWQRQGDSLFGWGVRAYKFTGGTGSPLNVMVQASETNFAGRLVYREIATGTWTSEPLIFNGGTATGLVTGFGNISDDVYVVTWYESVVDDCDYSMANCGWPGGQPAIYPTATIDIYATLISQPATIMQQGLLLHDRDNDTMPDTMQWTLEVNSTAFWEILDIQVMAFNNNTLYDTMMVQVGAGQGASVNRSVWFTPPMDGDWQLFAQMFDQIGNPVDNAAVLTLPTTTYNMAPVATGSLSSNTSQTWLPIQFNGAGYDIWGLSSNNQSYSHNSSPTGYLWDFGDGGQSWLRTPSRAYTTVGEFNATLQVTDIGGKSSDPQLWSMNITDNIIPDIKISVDGQQVQGGITLLTSQLVVFGAHLTEDNVPDQYLDFQWDWGDGTSEGGVGYFSATHEWSNGSSNGTFYTLTLTVSDGTHTVNETLLVLILNRVPRQIFDLPLEVDTLTPLPMPTVFTDDDGTIDTWQWIFSEPVNLDGGSPSMADNFASTTSSNENPTPAWRTPGIKNITLVATDNDGNTSVAIIQITVNNQRPVALFARPPDGDTTTPFSFQSQSFDPDGNSGNMTTIWTLSDLNQTIVNQTAIVHTFSIPGTHFVQLVVIDELGLASLPKSYIIEIENPLPLPQMTIYEGRDASTGEAITAPSDDLSQFNWRHSFTDSGAIFTAPGAWLHFDSAGSRDGDSQFIGMDVPLDESDPNWNGITQYSWDFGDGSPLVNSPNAWHTFSTPGTYTVTLTLRDGFGTGDVNQSTRDVVVSQSPEIVTTSPFGEAIYSGFDYLLGGDAIDHDGLAGMSAWYDNDVNNDSDNNGIADDDHDSIDSIVGPDALVFNWDVDDRIDSDDDGDTTNDWQPQSEDGFVFVNWSSPGEIYVILEVCTGIGVCEERGYPLRIRDPAEKDDSLADFSLDSLLPKAEDSGILLGVLLILLLVLGWIVMRQPTEVEIDAQEAVDAYDVSQVVTEGGVLGMDHHTPPPKPKHLTKDDRRSRESGYVRPVTSRRRR</sequence>
<keyword evidence="2" id="KW-1133">Transmembrane helix</keyword>
<keyword evidence="2" id="KW-0472">Membrane</keyword>
<accession>A0A075G2J7</accession>